<dbReference type="OrthoDB" id="2420715at2759"/>
<feature type="coiled-coil region" evidence="1">
    <location>
        <begin position="78"/>
        <end position="139"/>
    </location>
</feature>
<sequence>MAAQTTPANPPHNDPLPRDDAIKVGLEAITHSLQQSVKRRKQHDEIVLKLIAKKRIRSEVEADPRHSPLVLQYIDEDIKHLKEEEDVLLQKLEMATNSLRSSYADITQWMIGQHVGRVLDDMKEKLADQSEAMDLIRELKDDIVKATTITIPQLNQQIETVASAQTAGEVRLKAEFKEFFDQGKNSIVTDMNKIYRQCAEQIEKVQEQSNTTSEVMQELSASLKSLEETSVNVTALQDVKDSVKVIQPDLVKLATNAQVEELRKMTEFSFKEQGERNTAMTRRMGELREMFAAVEEQTGHYNRRSQELDIVYDRIKAHIEILKKGPDLKQTTEPISQDVTRIQSDMSTLRTVHSNLTDMIHAVGEDVKVIQAEQTRTTEKLVKMASSINSGDVVRALQSQIGQIQEKIMRLNKQVHVSDHRSETRTSDNTAYQKQGTTNSRISGTSDHLKDDQLVSPRLEASKAIKYLEAKMVVNEQLVQNNLQDLKRDISNLRKRKPAEDIEPEAKHSRNDHPDLQNLVDEHTMQLKDLISFLEPLKQKVLSDMFPDLVFRNFSSLDSTSKRHENDIKAVHETLARIVDQTKTDVTSDEWQTTVAHTFKQQFDSHQRKAKVERAELMDHIQKLNDLYAKSQEKEMSQQVQIDKLNQQLSKNTVMMETMLKALAKNGITVDGTDASNTTHSLSL</sequence>
<organism evidence="3 4">
    <name type="scientific">Umbelopsis vinacea</name>
    <dbReference type="NCBI Taxonomy" id="44442"/>
    <lineage>
        <taxon>Eukaryota</taxon>
        <taxon>Fungi</taxon>
        <taxon>Fungi incertae sedis</taxon>
        <taxon>Mucoromycota</taxon>
        <taxon>Mucoromycotina</taxon>
        <taxon>Umbelopsidomycetes</taxon>
        <taxon>Umbelopsidales</taxon>
        <taxon>Umbelopsidaceae</taxon>
        <taxon>Umbelopsis</taxon>
    </lineage>
</organism>
<accession>A0A8H7PKN0</accession>
<evidence type="ECO:0000313" key="3">
    <source>
        <dbReference type="EMBL" id="KAG2175797.1"/>
    </source>
</evidence>
<keyword evidence="4" id="KW-1185">Reference proteome</keyword>
<feature type="region of interest" description="Disordered" evidence="2">
    <location>
        <begin position="494"/>
        <end position="514"/>
    </location>
</feature>
<proteinExistence type="predicted"/>
<reference evidence="3" key="1">
    <citation type="submission" date="2020-12" db="EMBL/GenBank/DDBJ databases">
        <title>Metabolic potential, ecology and presence of endohyphal bacteria is reflected in genomic diversity of Mucoromycotina.</title>
        <authorList>
            <person name="Muszewska A."/>
            <person name="Okrasinska A."/>
            <person name="Steczkiewicz K."/>
            <person name="Drgas O."/>
            <person name="Orlowska M."/>
            <person name="Perlinska-Lenart U."/>
            <person name="Aleksandrzak-Piekarczyk T."/>
            <person name="Szatraj K."/>
            <person name="Zielenkiewicz U."/>
            <person name="Pilsyk S."/>
            <person name="Malc E."/>
            <person name="Mieczkowski P."/>
            <person name="Kruszewska J.S."/>
            <person name="Biernat P."/>
            <person name="Pawlowska J."/>
        </authorList>
    </citation>
    <scope>NUCLEOTIDE SEQUENCE</scope>
    <source>
        <strain evidence="3">WA0000051536</strain>
    </source>
</reference>
<dbReference type="AlphaFoldDB" id="A0A8H7PKN0"/>
<feature type="compositionally biased region" description="Basic and acidic residues" evidence="2">
    <location>
        <begin position="416"/>
        <end position="426"/>
    </location>
</feature>
<feature type="compositionally biased region" description="Polar residues" evidence="2">
    <location>
        <begin position="427"/>
        <end position="446"/>
    </location>
</feature>
<gene>
    <name evidence="3" type="ORF">INT44_000275</name>
</gene>
<dbReference type="Proteomes" id="UP000612746">
    <property type="component" value="Unassembled WGS sequence"/>
</dbReference>
<dbReference type="EMBL" id="JAEPRA010000014">
    <property type="protein sequence ID" value="KAG2175797.1"/>
    <property type="molecule type" value="Genomic_DNA"/>
</dbReference>
<name>A0A8H7PKN0_9FUNG</name>
<evidence type="ECO:0000256" key="2">
    <source>
        <dbReference type="SAM" id="MobiDB-lite"/>
    </source>
</evidence>
<feature type="region of interest" description="Disordered" evidence="2">
    <location>
        <begin position="415"/>
        <end position="451"/>
    </location>
</feature>
<evidence type="ECO:0000313" key="4">
    <source>
        <dbReference type="Proteomes" id="UP000612746"/>
    </source>
</evidence>
<evidence type="ECO:0000256" key="1">
    <source>
        <dbReference type="SAM" id="Coils"/>
    </source>
</evidence>
<comment type="caution">
    <text evidence="3">The sequence shown here is derived from an EMBL/GenBank/DDBJ whole genome shotgun (WGS) entry which is preliminary data.</text>
</comment>
<keyword evidence="1" id="KW-0175">Coiled coil</keyword>
<protein>
    <submittedName>
        <fullName evidence="3">Uncharacterized protein</fullName>
    </submittedName>
</protein>